<comment type="caution">
    <text evidence="3">The sequence shown here is derived from an EMBL/GenBank/DDBJ whole genome shotgun (WGS) entry which is preliminary data.</text>
</comment>
<gene>
    <name evidence="3" type="ORF">ACFQJ4_03215</name>
</gene>
<feature type="domain" description="DUF8009" evidence="2">
    <location>
        <begin position="3"/>
        <end position="139"/>
    </location>
</feature>
<evidence type="ECO:0000313" key="3">
    <source>
        <dbReference type="EMBL" id="MFC7234321.1"/>
    </source>
</evidence>
<dbReference type="AlphaFoldDB" id="A0ABD5ZLP6"/>
<keyword evidence="4" id="KW-1185">Reference proteome</keyword>
<evidence type="ECO:0000313" key="4">
    <source>
        <dbReference type="Proteomes" id="UP001596398"/>
    </source>
</evidence>
<dbReference type="EMBL" id="JBHTAP010000001">
    <property type="protein sequence ID" value="MFC7234321.1"/>
    <property type="molecule type" value="Genomic_DNA"/>
</dbReference>
<feature type="region of interest" description="Disordered" evidence="1">
    <location>
        <begin position="54"/>
        <end position="87"/>
    </location>
</feature>
<dbReference type="RefSeq" id="WP_276235323.1">
    <property type="nucleotide sequence ID" value="NZ_CP119802.1"/>
</dbReference>
<evidence type="ECO:0000259" key="2">
    <source>
        <dbReference type="Pfam" id="PF26033"/>
    </source>
</evidence>
<organism evidence="3 4">
    <name type="scientific">Halosegnis marinus</name>
    <dbReference type="NCBI Taxonomy" id="3034023"/>
    <lineage>
        <taxon>Archaea</taxon>
        <taxon>Methanobacteriati</taxon>
        <taxon>Methanobacteriota</taxon>
        <taxon>Stenosarchaea group</taxon>
        <taxon>Halobacteria</taxon>
        <taxon>Halobacteriales</taxon>
        <taxon>Natronomonadaceae</taxon>
        <taxon>Halosegnis</taxon>
    </lineage>
</organism>
<dbReference type="GeneID" id="79265988"/>
<dbReference type="Proteomes" id="UP001596398">
    <property type="component" value="Unassembled WGS sequence"/>
</dbReference>
<proteinExistence type="predicted"/>
<accession>A0ABD5ZLP6</accession>
<sequence length="139" mass="15012">MQTDDPTDVRRIVVHADDVATALEANARRDAGAVLRVTPPFSPRIRARLHIAGKESPYGDPAPLHVAPESLVPDAPAFPDPDDTEDALREAGDYSVERHRTAHEEAVESWRAAVRDSVAERAVVETPAGPHEVEVATLG</sequence>
<dbReference type="Pfam" id="PF26033">
    <property type="entry name" value="DUF8009"/>
    <property type="match status" value="1"/>
</dbReference>
<dbReference type="InterPro" id="IPR058322">
    <property type="entry name" value="DUF8009"/>
</dbReference>
<protein>
    <recommendedName>
        <fullName evidence="2">DUF8009 domain-containing protein</fullName>
    </recommendedName>
</protein>
<name>A0ABD5ZLP6_9EURY</name>
<evidence type="ECO:0000256" key="1">
    <source>
        <dbReference type="SAM" id="MobiDB-lite"/>
    </source>
</evidence>
<reference evidence="3 4" key="1">
    <citation type="journal article" date="2019" name="Int. J. Syst. Evol. Microbiol.">
        <title>The Global Catalogue of Microorganisms (GCM) 10K type strain sequencing project: providing services to taxonomists for standard genome sequencing and annotation.</title>
        <authorList>
            <consortium name="The Broad Institute Genomics Platform"/>
            <consortium name="The Broad Institute Genome Sequencing Center for Infectious Disease"/>
            <person name="Wu L."/>
            <person name="Ma J."/>
        </authorList>
    </citation>
    <scope>NUCLEOTIDE SEQUENCE [LARGE SCALE GENOMIC DNA]</scope>
    <source>
        <strain evidence="3 4">DT85</strain>
    </source>
</reference>